<protein>
    <submittedName>
        <fullName evidence="2">Uncharacterized protein</fullName>
    </submittedName>
</protein>
<proteinExistence type="predicted"/>
<evidence type="ECO:0000313" key="2">
    <source>
        <dbReference type="EMBL" id="KPV78368.1"/>
    </source>
</evidence>
<feature type="region of interest" description="Disordered" evidence="1">
    <location>
        <begin position="106"/>
        <end position="163"/>
    </location>
</feature>
<evidence type="ECO:0000256" key="1">
    <source>
        <dbReference type="SAM" id="MobiDB-lite"/>
    </source>
</evidence>
<reference evidence="2 3" key="1">
    <citation type="journal article" date="2015" name="Front. Microbiol.">
        <title>Genome sequence of the plant growth promoting endophytic yeast Rhodotorula graminis WP1.</title>
        <authorList>
            <person name="Firrincieli A."/>
            <person name="Otillar R."/>
            <person name="Salamov A."/>
            <person name="Schmutz J."/>
            <person name="Khan Z."/>
            <person name="Redman R.S."/>
            <person name="Fleck N.D."/>
            <person name="Lindquist E."/>
            <person name="Grigoriev I.V."/>
            <person name="Doty S.L."/>
        </authorList>
    </citation>
    <scope>NUCLEOTIDE SEQUENCE [LARGE SCALE GENOMIC DNA]</scope>
    <source>
        <strain evidence="2 3">WP1</strain>
    </source>
</reference>
<accession>A0A194SCA9</accession>
<name>A0A194SCA9_RHOGW</name>
<dbReference type="Proteomes" id="UP000053890">
    <property type="component" value="Unassembled WGS sequence"/>
</dbReference>
<dbReference type="RefSeq" id="XP_018274417.1">
    <property type="nucleotide sequence ID" value="XM_018413793.1"/>
</dbReference>
<gene>
    <name evidence="2" type="ORF">RHOBADRAFT_40914</name>
</gene>
<feature type="compositionally biased region" description="Low complexity" evidence="1">
    <location>
        <begin position="24"/>
        <end position="33"/>
    </location>
</feature>
<feature type="region of interest" description="Disordered" evidence="1">
    <location>
        <begin position="1"/>
        <end position="61"/>
    </location>
</feature>
<dbReference type="AlphaFoldDB" id="A0A194SCA9"/>
<feature type="compositionally biased region" description="Low complexity" evidence="1">
    <location>
        <begin position="40"/>
        <end position="51"/>
    </location>
</feature>
<sequence length="163" mass="18006">MASPSALFASPLGPMHHQPPSQQATAARTLLAFLRRDKSSTSSPSSKRSPPQLECTVERSTKSTYTAYRVVDEASRSSPPPPPYTAVAVEEARALALEEDLVVLDDGEEGPRSASSSFGPVEVKVETKQERKEREKRDKQERKRAQLVEDDRRIGDELARLGF</sequence>
<evidence type="ECO:0000313" key="3">
    <source>
        <dbReference type="Proteomes" id="UP000053890"/>
    </source>
</evidence>
<dbReference type="EMBL" id="KQ474073">
    <property type="protein sequence ID" value="KPV78368.1"/>
    <property type="molecule type" value="Genomic_DNA"/>
</dbReference>
<keyword evidence="3" id="KW-1185">Reference proteome</keyword>
<feature type="compositionally biased region" description="Basic and acidic residues" evidence="1">
    <location>
        <begin position="123"/>
        <end position="163"/>
    </location>
</feature>
<dbReference type="GeneID" id="28974242"/>
<organism evidence="2 3">
    <name type="scientific">Rhodotorula graminis (strain WP1)</name>
    <dbReference type="NCBI Taxonomy" id="578459"/>
    <lineage>
        <taxon>Eukaryota</taxon>
        <taxon>Fungi</taxon>
        <taxon>Dikarya</taxon>
        <taxon>Basidiomycota</taxon>
        <taxon>Pucciniomycotina</taxon>
        <taxon>Microbotryomycetes</taxon>
        <taxon>Sporidiobolales</taxon>
        <taxon>Sporidiobolaceae</taxon>
        <taxon>Rhodotorula</taxon>
    </lineage>
</organism>